<sequence length="195" mass="20326">MTSDAVPAPADPPSVVVARTGRGWRVLAPGCAQDVDDLVEGLSLADLVAEGIGCPAEPDRAARRAARGGADADAGDDPRDARIAALERTVAQLEHALAARVVTERAIGVLAERHATAPRTAFEVLRAQARSLGRPVHELAREVMATLDRLGDHPPPGSPAEAGPVLTPVPRRAPGRRVERGHTRPGPAVPADGRH</sequence>
<feature type="region of interest" description="Disordered" evidence="1">
    <location>
        <begin position="148"/>
        <end position="195"/>
    </location>
</feature>
<reference evidence="4" key="1">
    <citation type="submission" date="2016-10" db="EMBL/GenBank/DDBJ databases">
        <authorList>
            <person name="Varghese N."/>
            <person name="Submissions S."/>
        </authorList>
    </citation>
    <scope>NUCLEOTIDE SEQUENCE [LARGE SCALE GENOMIC DNA]</scope>
    <source>
        <strain evidence="4">DSM 43161</strain>
    </source>
</reference>
<dbReference type="PROSITE" id="PS50921">
    <property type="entry name" value="ANTAR"/>
    <property type="match status" value="1"/>
</dbReference>
<proteinExistence type="predicted"/>
<dbReference type="Gene3D" id="1.10.10.10">
    <property type="entry name" value="Winged helix-like DNA-binding domain superfamily/Winged helix DNA-binding domain"/>
    <property type="match status" value="1"/>
</dbReference>
<protein>
    <submittedName>
        <fullName evidence="3">ANTAR domain-containing protein</fullName>
    </submittedName>
</protein>
<evidence type="ECO:0000313" key="4">
    <source>
        <dbReference type="Proteomes" id="UP000183642"/>
    </source>
</evidence>
<dbReference type="SMART" id="SM01012">
    <property type="entry name" value="ANTAR"/>
    <property type="match status" value="1"/>
</dbReference>
<dbReference type="InterPro" id="IPR005561">
    <property type="entry name" value="ANTAR"/>
</dbReference>
<dbReference type="Proteomes" id="UP000183642">
    <property type="component" value="Unassembled WGS sequence"/>
</dbReference>
<gene>
    <name evidence="3" type="ORF">SAMN05660359_03168</name>
</gene>
<dbReference type="AlphaFoldDB" id="A0A1I5GUR1"/>
<evidence type="ECO:0000259" key="2">
    <source>
        <dbReference type="PROSITE" id="PS50921"/>
    </source>
</evidence>
<dbReference type="Pfam" id="PF03861">
    <property type="entry name" value="ANTAR"/>
    <property type="match status" value="1"/>
</dbReference>
<dbReference type="InterPro" id="IPR036388">
    <property type="entry name" value="WH-like_DNA-bd_sf"/>
</dbReference>
<feature type="domain" description="ANTAR" evidence="2">
    <location>
        <begin position="83"/>
        <end position="144"/>
    </location>
</feature>
<organism evidence="3 4">
    <name type="scientific">Geodermatophilus obscurus</name>
    <dbReference type="NCBI Taxonomy" id="1861"/>
    <lineage>
        <taxon>Bacteria</taxon>
        <taxon>Bacillati</taxon>
        <taxon>Actinomycetota</taxon>
        <taxon>Actinomycetes</taxon>
        <taxon>Geodermatophilales</taxon>
        <taxon>Geodermatophilaceae</taxon>
        <taxon>Geodermatophilus</taxon>
    </lineage>
</organism>
<dbReference type="GO" id="GO:0003723">
    <property type="term" value="F:RNA binding"/>
    <property type="evidence" value="ECO:0007669"/>
    <property type="project" value="InterPro"/>
</dbReference>
<dbReference type="InterPro" id="IPR011006">
    <property type="entry name" value="CheY-like_superfamily"/>
</dbReference>
<dbReference type="SUPFAM" id="SSF52172">
    <property type="entry name" value="CheY-like"/>
    <property type="match status" value="1"/>
</dbReference>
<dbReference type="EMBL" id="FOWE01000007">
    <property type="protein sequence ID" value="SFO39748.1"/>
    <property type="molecule type" value="Genomic_DNA"/>
</dbReference>
<evidence type="ECO:0000256" key="1">
    <source>
        <dbReference type="SAM" id="MobiDB-lite"/>
    </source>
</evidence>
<keyword evidence="4" id="KW-1185">Reference proteome</keyword>
<accession>A0A1I5GUR1</accession>
<evidence type="ECO:0000313" key="3">
    <source>
        <dbReference type="EMBL" id="SFO39748.1"/>
    </source>
</evidence>
<name>A0A1I5GUR1_9ACTN</name>
<dbReference type="OrthoDB" id="3683444at2"/>
<dbReference type="RefSeq" id="WP_083427395.1">
    <property type="nucleotide sequence ID" value="NZ_FOWE01000007.1"/>
</dbReference>